<accession>A0A2T0VK63</accession>
<dbReference type="AlphaFoldDB" id="A0A2T0VK63"/>
<dbReference type="PROSITE" id="PS50206">
    <property type="entry name" value="RHODANESE_3"/>
    <property type="match status" value="1"/>
</dbReference>
<dbReference type="CDD" id="cd00158">
    <property type="entry name" value="RHOD"/>
    <property type="match status" value="1"/>
</dbReference>
<organism evidence="2 3">
    <name type="scientific">Glaciihabitans tibetensis</name>
    <dbReference type="NCBI Taxonomy" id="1266600"/>
    <lineage>
        <taxon>Bacteria</taxon>
        <taxon>Bacillati</taxon>
        <taxon>Actinomycetota</taxon>
        <taxon>Actinomycetes</taxon>
        <taxon>Micrococcales</taxon>
        <taxon>Microbacteriaceae</taxon>
        <taxon>Glaciihabitans</taxon>
    </lineage>
</organism>
<sequence length="102" mass="10528">MNEITPAELAARGVVTVIDVRETDEYELGHVPGAKLIPLGELAARTSEIPTSGPVYIVCHSGMRSARATEFLAADGIDAVNVVGGTAAWQQVGLPTTRGAAA</sequence>
<dbReference type="Pfam" id="PF00581">
    <property type="entry name" value="Rhodanese"/>
    <property type="match status" value="1"/>
</dbReference>
<keyword evidence="3" id="KW-1185">Reference proteome</keyword>
<feature type="domain" description="Rhodanese" evidence="1">
    <location>
        <begin position="11"/>
        <end position="98"/>
    </location>
</feature>
<dbReference type="SUPFAM" id="SSF52821">
    <property type="entry name" value="Rhodanese/Cell cycle control phosphatase"/>
    <property type="match status" value="1"/>
</dbReference>
<dbReference type="PANTHER" id="PTHR43031:SF1">
    <property type="entry name" value="PYRIDINE NUCLEOTIDE-DISULPHIDE OXIDOREDUCTASE"/>
    <property type="match status" value="1"/>
</dbReference>
<dbReference type="InterPro" id="IPR001763">
    <property type="entry name" value="Rhodanese-like_dom"/>
</dbReference>
<gene>
    <name evidence="2" type="ORF">B0I08_101754</name>
</gene>
<dbReference type="Gene3D" id="3.40.250.10">
    <property type="entry name" value="Rhodanese-like domain"/>
    <property type="match status" value="1"/>
</dbReference>
<keyword evidence="2" id="KW-0808">Transferase</keyword>
<dbReference type="Proteomes" id="UP000237983">
    <property type="component" value="Unassembled WGS sequence"/>
</dbReference>
<dbReference type="PANTHER" id="PTHR43031">
    <property type="entry name" value="FAD-DEPENDENT OXIDOREDUCTASE"/>
    <property type="match status" value="1"/>
</dbReference>
<proteinExistence type="predicted"/>
<protein>
    <submittedName>
        <fullName evidence="2">Rhodanese-related sulfurtransferase</fullName>
    </submittedName>
</protein>
<dbReference type="OrthoDB" id="9800872at2"/>
<dbReference type="SMART" id="SM00450">
    <property type="entry name" value="RHOD"/>
    <property type="match status" value="1"/>
</dbReference>
<dbReference type="InterPro" id="IPR036873">
    <property type="entry name" value="Rhodanese-like_dom_sf"/>
</dbReference>
<dbReference type="InterPro" id="IPR001307">
    <property type="entry name" value="Thiosulphate_STrfase_CS"/>
</dbReference>
<dbReference type="InterPro" id="IPR050229">
    <property type="entry name" value="GlpE_sulfurtransferase"/>
</dbReference>
<comment type="caution">
    <text evidence="2">The sequence shown here is derived from an EMBL/GenBank/DDBJ whole genome shotgun (WGS) entry which is preliminary data.</text>
</comment>
<name>A0A2T0VK63_9MICO</name>
<dbReference type="EMBL" id="PVTL01000001">
    <property type="protein sequence ID" value="PRY70617.1"/>
    <property type="molecule type" value="Genomic_DNA"/>
</dbReference>
<dbReference type="PROSITE" id="PS00380">
    <property type="entry name" value="RHODANESE_1"/>
    <property type="match status" value="1"/>
</dbReference>
<reference evidence="2 3" key="1">
    <citation type="submission" date="2018-03" db="EMBL/GenBank/DDBJ databases">
        <title>Genomic Encyclopedia of Type Strains, Phase III (KMG-III): the genomes of soil and plant-associated and newly described type strains.</title>
        <authorList>
            <person name="Whitman W."/>
        </authorList>
    </citation>
    <scope>NUCLEOTIDE SEQUENCE [LARGE SCALE GENOMIC DNA]</scope>
    <source>
        <strain evidence="2 3">CGMCC 1.12484</strain>
    </source>
</reference>
<dbReference type="GO" id="GO:0004792">
    <property type="term" value="F:thiosulfate-cyanide sulfurtransferase activity"/>
    <property type="evidence" value="ECO:0007669"/>
    <property type="project" value="InterPro"/>
</dbReference>
<evidence type="ECO:0000313" key="2">
    <source>
        <dbReference type="EMBL" id="PRY70617.1"/>
    </source>
</evidence>
<evidence type="ECO:0000313" key="3">
    <source>
        <dbReference type="Proteomes" id="UP000237983"/>
    </source>
</evidence>
<dbReference type="RefSeq" id="WP_106209861.1">
    <property type="nucleotide sequence ID" value="NZ_PVTL01000001.1"/>
</dbReference>
<evidence type="ECO:0000259" key="1">
    <source>
        <dbReference type="PROSITE" id="PS50206"/>
    </source>
</evidence>